<dbReference type="InterPro" id="IPR000253">
    <property type="entry name" value="FHA_dom"/>
</dbReference>
<keyword evidence="4 8" id="KW-0812">Transmembrane</keyword>
<dbReference type="GO" id="GO:0005886">
    <property type="term" value="C:plasma membrane"/>
    <property type="evidence" value="ECO:0007669"/>
    <property type="project" value="UniProtKB-SubCell"/>
</dbReference>
<evidence type="ECO:0000256" key="4">
    <source>
        <dbReference type="ARBA" id="ARBA00022692"/>
    </source>
</evidence>
<dbReference type="Pfam" id="PF00498">
    <property type="entry name" value="FHA"/>
    <property type="match status" value="1"/>
</dbReference>
<sequence length="424" mass="43386">MTDTTTSGWVCSRCSTTMDASAAFCRGCGAAALSAGTPRRTAAVPFGVPAALGPRVGAYMLDSVIVGVWFFLSYVIVWLLTWALWQTASTTGAYSAIAYFGAFGPAVLILAFGLFYTKAQGGRGTPGMRMLGLRLVRYDSGEPLGFWKAAGRNVVFNLCAAIIVGYFSPLFDTSGENRGWHDQATGTWMIDTRSAGALRPVSSVREAPVPTSSVAVVADLDEPVVPRATAESSVAAATPAVYSAPLASAPATAAPAVYSALAAAPASFAGPPAGGVISAVPGSAAPAPSRPSAPAHEPEDLELTRMSAGAPAQPRPRAVRLRFDDGTVVVVSDSALVGRNPAPRTGEAAGELVALADTTRSISKTHARLELLGDELSVIDRHSTNGTGVVIDGTATPVPPGGRAAVPVGATLTFGDRTAAVEWA</sequence>
<dbReference type="RefSeq" id="WP_127887247.1">
    <property type="nucleotide sequence ID" value="NZ_CP028137.1"/>
</dbReference>
<evidence type="ECO:0000256" key="1">
    <source>
        <dbReference type="ARBA" id="ARBA00004651"/>
    </source>
</evidence>
<proteinExistence type="predicted"/>
<feature type="compositionally biased region" description="Low complexity" evidence="7">
    <location>
        <begin position="282"/>
        <end position="295"/>
    </location>
</feature>
<accession>A0A3Q9UT32</accession>
<evidence type="ECO:0000259" key="9">
    <source>
        <dbReference type="PROSITE" id="PS50006"/>
    </source>
</evidence>
<dbReference type="InterPro" id="IPR010432">
    <property type="entry name" value="RDD"/>
</dbReference>
<gene>
    <name evidence="10" type="ORF">C1I64_11175</name>
</gene>
<keyword evidence="6 8" id="KW-0472">Membrane</keyword>
<reference evidence="10 11" key="1">
    <citation type="submission" date="2018-03" db="EMBL/GenBank/DDBJ databases">
        <title>Bacteriophage NCPPB3778 and a type I-E CRISPR drive the evolution of the US Biological Select Agent, Rathayibacter toxicus.</title>
        <authorList>
            <person name="Davis E.W.II."/>
            <person name="Tabima J.F."/>
            <person name="Weisberg A.J."/>
            <person name="Dantas Lopes L."/>
            <person name="Wiseman M.S."/>
            <person name="Wiseman M.S."/>
            <person name="Pupko T."/>
            <person name="Belcher M.S."/>
            <person name="Sechler A.J."/>
            <person name="Tancos M.A."/>
            <person name="Schroeder B.K."/>
            <person name="Murray T.D."/>
            <person name="Luster D.G."/>
            <person name="Schneider W.L."/>
            <person name="Rogers E."/>
            <person name="Andreote F.D."/>
            <person name="Grunwald N.J."/>
            <person name="Putnam M.L."/>
            <person name="Chang J.H."/>
        </authorList>
    </citation>
    <scope>NUCLEOTIDE SEQUENCE [LARGE SCALE GENOMIC DNA]</scope>
    <source>
        <strain evidence="10 11">DSM 15932</strain>
    </source>
</reference>
<dbReference type="Pfam" id="PF06271">
    <property type="entry name" value="RDD"/>
    <property type="match status" value="1"/>
</dbReference>
<evidence type="ECO:0000313" key="11">
    <source>
        <dbReference type="Proteomes" id="UP000285317"/>
    </source>
</evidence>
<dbReference type="SUPFAM" id="SSF49879">
    <property type="entry name" value="SMAD/FHA domain"/>
    <property type="match status" value="1"/>
</dbReference>
<organism evidence="10 11">
    <name type="scientific">Rathayibacter festucae DSM 15932</name>
    <dbReference type="NCBI Taxonomy" id="1328866"/>
    <lineage>
        <taxon>Bacteria</taxon>
        <taxon>Bacillati</taxon>
        <taxon>Actinomycetota</taxon>
        <taxon>Actinomycetes</taxon>
        <taxon>Micrococcales</taxon>
        <taxon>Microbacteriaceae</taxon>
        <taxon>Rathayibacter</taxon>
    </lineage>
</organism>
<keyword evidence="2" id="KW-1003">Cell membrane</keyword>
<dbReference type="AlphaFoldDB" id="A0A3Q9UT32"/>
<keyword evidence="5 8" id="KW-1133">Transmembrane helix</keyword>
<evidence type="ECO:0000256" key="7">
    <source>
        <dbReference type="SAM" id="MobiDB-lite"/>
    </source>
</evidence>
<dbReference type="PROSITE" id="PS50006">
    <property type="entry name" value="FHA_DOMAIN"/>
    <property type="match status" value="1"/>
</dbReference>
<dbReference type="InterPro" id="IPR051791">
    <property type="entry name" value="Pra-immunoreactive"/>
</dbReference>
<feature type="transmembrane region" description="Helical" evidence="8">
    <location>
        <begin position="97"/>
        <end position="116"/>
    </location>
</feature>
<dbReference type="EMBL" id="CP028137">
    <property type="protein sequence ID" value="AZZ52550.1"/>
    <property type="molecule type" value="Genomic_DNA"/>
</dbReference>
<feature type="region of interest" description="Disordered" evidence="7">
    <location>
        <begin position="282"/>
        <end position="301"/>
    </location>
</feature>
<keyword evidence="3" id="KW-0597">Phosphoprotein</keyword>
<evidence type="ECO:0000256" key="2">
    <source>
        <dbReference type="ARBA" id="ARBA00022475"/>
    </source>
</evidence>
<evidence type="ECO:0000256" key="3">
    <source>
        <dbReference type="ARBA" id="ARBA00022553"/>
    </source>
</evidence>
<evidence type="ECO:0000256" key="6">
    <source>
        <dbReference type="ARBA" id="ARBA00023136"/>
    </source>
</evidence>
<protein>
    <recommendedName>
        <fullName evidence="9">FHA domain-containing protein</fullName>
    </recommendedName>
</protein>
<dbReference type="CDD" id="cd00060">
    <property type="entry name" value="FHA"/>
    <property type="match status" value="1"/>
</dbReference>
<evidence type="ECO:0000256" key="5">
    <source>
        <dbReference type="ARBA" id="ARBA00022989"/>
    </source>
</evidence>
<evidence type="ECO:0000313" key="10">
    <source>
        <dbReference type="EMBL" id="AZZ52550.1"/>
    </source>
</evidence>
<dbReference type="KEGG" id="rfs:C1I64_11175"/>
<name>A0A3Q9UT32_9MICO</name>
<dbReference type="Gene3D" id="2.60.200.20">
    <property type="match status" value="1"/>
</dbReference>
<dbReference type="PANTHER" id="PTHR36115">
    <property type="entry name" value="PROLINE-RICH ANTIGEN HOMOLOG-RELATED"/>
    <property type="match status" value="1"/>
</dbReference>
<feature type="transmembrane region" description="Helical" evidence="8">
    <location>
        <begin position="64"/>
        <end position="85"/>
    </location>
</feature>
<feature type="domain" description="FHA" evidence="9">
    <location>
        <begin position="335"/>
        <end position="389"/>
    </location>
</feature>
<comment type="subcellular location">
    <subcellularLocation>
        <location evidence="1">Cell membrane</location>
        <topology evidence="1">Multi-pass membrane protein</topology>
    </subcellularLocation>
</comment>
<dbReference type="InterPro" id="IPR008984">
    <property type="entry name" value="SMAD_FHA_dom_sf"/>
</dbReference>
<dbReference type="Proteomes" id="UP000285317">
    <property type="component" value="Chromosome"/>
</dbReference>
<evidence type="ECO:0000256" key="8">
    <source>
        <dbReference type="SAM" id="Phobius"/>
    </source>
</evidence>